<dbReference type="InterPro" id="IPR043502">
    <property type="entry name" value="DNA/RNA_pol_sf"/>
</dbReference>
<accession>A0A6S7JSG2</accession>
<evidence type="ECO:0000313" key="2">
    <source>
        <dbReference type="Proteomes" id="UP001152795"/>
    </source>
</evidence>
<dbReference type="AlphaFoldDB" id="A0A6S7JSG2"/>
<comment type="caution">
    <text evidence="1">The sequence shown here is derived from an EMBL/GenBank/DDBJ whole genome shotgun (WGS) entry which is preliminary data.</text>
</comment>
<sequence length="998" mass="116069">MSKSKLKKCLRNLKLQNGKLEEIKYVSRLLRKKLQSHVQRNYEEELSKDFWKFCKKEFEESETQEPNFDESSCYDYFRNIFFEKHKNRTFNLPSWLKPFPVPSSNFDLECPTYQEITKIIRKMKSSGSPCPIDQISIIPFKRCPILRTQLWRLLSKCWTEKYIPTIWKRAVAVLIYKKDSPDNPANFRPIVLEPGMLKVFTSAIRNKIFKFVRDNKYIETNIQKGFWPGLSGTVEHTELLNYLLNHARNKQRSIIVTLIDLKNAFGEVHHNLIKSILKSHHIPDEITGMIENLYTDYGISIVTKNFITIPISVERGVLQGDCLSPLLFNLCVNSLINTINDERIQCLGYVNDISLNPRHWFQFADDAAIISAHNEDNQLLCNAFSKWSSWADLYIRVNKCHTFGIKKFGTKAVQYKPTIKISGQQVPPIEDGESFMYLEHNIQKGFTPNLSGTMEHTAQMANIINKARIKQRSHVITLLDLKNAFGEVHHNLIQSVLGYHHIPNHMNNLIKSLYTDFKTSVITSEFRTHFIPVGRGVLQGDCLSPLLFNICFNTYIQHIKAEKYRQFGFSLQLLNPIHWFQFADDAAVITGQESENQHLLNRFSIWCQWSNMVVRVDKCSTFGIKKVLSKSAQYLPKLLINKDLIPTIKTGESFEYLGRHFDFNMTNEKHKSEVISIIDELMSEIDLKPLHPKNKILLYSRYVLSKLSWHFTVATISKTWVVENIDSSVNKYIRKWLEVPISGTLKNKLRNRLKCQGSFFENVSKFSLSQLNAIWSVSQSKLPKNIFNFTIRYINNTLPTRKNLSRWGISSSSDCSFCLHPESLLHVVAGCQHYLERFTWRHDCILTFLAKTFQSLNECKLHVDLPGFESPSIITGDEYRPDLLVSTSDKHLYVVELTVGFESNLTNNVNRKKAKYKNLIRELDQNFTSVKFINLSVSSLGVFDKECHTCVKMLNELRLDNQHQQYCIRKIISIAIRSTYYIFCCRNKEWTNPELMNI</sequence>
<dbReference type="InterPro" id="IPR026960">
    <property type="entry name" value="RVT-Znf"/>
</dbReference>
<keyword evidence="2" id="KW-1185">Reference proteome</keyword>
<dbReference type="InterPro" id="IPR000477">
    <property type="entry name" value="RT_dom"/>
</dbReference>
<evidence type="ECO:0000313" key="1">
    <source>
        <dbReference type="EMBL" id="CAB4033064.1"/>
    </source>
</evidence>
<name>A0A6S7JSG2_PARCT</name>
<dbReference type="OrthoDB" id="447743at2759"/>
<dbReference type="Pfam" id="PF13966">
    <property type="entry name" value="zf-RVT"/>
    <property type="match status" value="1"/>
</dbReference>
<dbReference type="SUPFAM" id="SSF56672">
    <property type="entry name" value="DNA/RNA polymerases"/>
    <property type="match status" value="2"/>
</dbReference>
<gene>
    <name evidence="1" type="ORF">PACLA_8A087584</name>
</gene>
<dbReference type="CDD" id="cd01650">
    <property type="entry name" value="RT_nLTR_like"/>
    <property type="match status" value="1"/>
</dbReference>
<dbReference type="Proteomes" id="UP001152795">
    <property type="component" value="Unassembled WGS sequence"/>
</dbReference>
<dbReference type="Pfam" id="PF00078">
    <property type="entry name" value="RVT_1"/>
    <property type="match status" value="2"/>
</dbReference>
<reference evidence="1" key="1">
    <citation type="submission" date="2020-04" db="EMBL/GenBank/DDBJ databases">
        <authorList>
            <person name="Alioto T."/>
            <person name="Alioto T."/>
            <person name="Gomez Garrido J."/>
        </authorList>
    </citation>
    <scope>NUCLEOTIDE SEQUENCE</scope>
    <source>
        <strain evidence="1">A484AB</strain>
    </source>
</reference>
<proteinExistence type="predicted"/>
<protein>
    <submittedName>
        <fullName evidence="1">Uncharacterized protein</fullName>
    </submittedName>
</protein>
<dbReference type="PROSITE" id="PS50878">
    <property type="entry name" value="RT_POL"/>
    <property type="match status" value="1"/>
</dbReference>
<dbReference type="EMBL" id="CACRXK020018926">
    <property type="protein sequence ID" value="CAB4033064.1"/>
    <property type="molecule type" value="Genomic_DNA"/>
</dbReference>
<organism evidence="1 2">
    <name type="scientific">Paramuricea clavata</name>
    <name type="common">Red gorgonian</name>
    <name type="synonym">Violescent sea-whip</name>
    <dbReference type="NCBI Taxonomy" id="317549"/>
    <lineage>
        <taxon>Eukaryota</taxon>
        <taxon>Metazoa</taxon>
        <taxon>Cnidaria</taxon>
        <taxon>Anthozoa</taxon>
        <taxon>Octocorallia</taxon>
        <taxon>Malacalcyonacea</taxon>
        <taxon>Plexauridae</taxon>
        <taxon>Paramuricea</taxon>
    </lineage>
</organism>
<dbReference type="PANTHER" id="PTHR19446">
    <property type="entry name" value="REVERSE TRANSCRIPTASES"/>
    <property type="match status" value="1"/>
</dbReference>